<dbReference type="EMBL" id="CAEZTR010000002">
    <property type="protein sequence ID" value="CAB4563610.1"/>
    <property type="molecule type" value="Genomic_DNA"/>
</dbReference>
<reference evidence="1" key="1">
    <citation type="submission" date="2020-05" db="EMBL/GenBank/DDBJ databases">
        <authorList>
            <person name="Chiriac C."/>
            <person name="Salcher M."/>
            <person name="Ghai R."/>
            <person name="Kavagutti S V."/>
        </authorList>
    </citation>
    <scope>NUCLEOTIDE SEQUENCE</scope>
</reference>
<evidence type="ECO:0000313" key="1">
    <source>
        <dbReference type="EMBL" id="CAB4563610.1"/>
    </source>
</evidence>
<organism evidence="1">
    <name type="scientific">freshwater metagenome</name>
    <dbReference type="NCBI Taxonomy" id="449393"/>
    <lineage>
        <taxon>unclassified sequences</taxon>
        <taxon>metagenomes</taxon>
        <taxon>ecological metagenomes</taxon>
    </lineage>
</organism>
<name>A0A6J6DHS3_9ZZZZ</name>
<dbReference type="CDD" id="cd02972">
    <property type="entry name" value="DsbA_family"/>
    <property type="match status" value="1"/>
</dbReference>
<dbReference type="InterPro" id="IPR036249">
    <property type="entry name" value="Thioredoxin-like_sf"/>
</dbReference>
<sequence length="218" mass="23348">MATSPDVEFFFDPICPFAWVTSRWVVEVSELRGVTIEWKFIALAIVNEETDYSKFPPAYPALHGLGRRLLRVAAAARAAGGNEAVGAFYTAAGERMHHDGVSVAVFGGEPIPENLVAEVVAAAGLDASLAAAADDESWDALLREETDQSLGRTGRDVGTPILTFAPGTDREASLFGPVISSIPRGDAALELWDAVQTLARTPGFAELKRSMRDPLSFD</sequence>
<dbReference type="Pfam" id="PF22234">
    <property type="entry name" value="Rv2466c-like"/>
    <property type="match status" value="1"/>
</dbReference>
<proteinExistence type="predicted"/>
<dbReference type="InterPro" id="IPR053977">
    <property type="entry name" value="Rv2466c-like"/>
</dbReference>
<protein>
    <submittedName>
        <fullName evidence="1">Unannotated protein</fullName>
    </submittedName>
</protein>
<dbReference type="Gene3D" id="3.40.30.10">
    <property type="entry name" value="Glutaredoxin"/>
    <property type="match status" value="1"/>
</dbReference>
<dbReference type="AlphaFoldDB" id="A0A6J6DHS3"/>
<accession>A0A6J6DHS3</accession>
<dbReference type="SUPFAM" id="SSF52833">
    <property type="entry name" value="Thioredoxin-like"/>
    <property type="match status" value="1"/>
</dbReference>
<gene>
    <name evidence="1" type="ORF">UFOPK1711_00069</name>
</gene>